<organism evidence="3 4">
    <name type="scientific">Rhamnella rubrinervis</name>
    <dbReference type="NCBI Taxonomy" id="2594499"/>
    <lineage>
        <taxon>Eukaryota</taxon>
        <taxon>Viridiplantae</taxon>
        <taxon>Streptophyta</taxon>
        <taxon>Embryophyta</taxon>
        <taxon>Tracheophyta</taxon>
        <taxon>Spermatophyta</taxon>
        <taxon>Magnoliopsida</taxon>
        <taxon>eudicotyledons</taxon>
        <taxon>Gunneridae</taxon>
        <taxon>Pentapetalae</taxon>
        <taxon>rosids</taxon>
        <taxon>fabids</taxon>
        <taxon>Rosales</taxon>
        <taxon>Rhamnaceae</taxon>
        <taxon>rhamnoid group</taxon>
        <taxon>Rhamneae</taxon>
        <taxon>Rhamnella</taxon>
    </lineage>
</organism>
<dbReference type="InterPro" id="IPR036898">
    <property type="entry name" value="RNA_pol_Rpb7-like_N_sf"/>
</dbReference>
<evidence type="ECO:0000256" key="1">
    <source>
        <dbReference type="ARBA" id="ARBA00022478"/>
    </source>
</evidence>
<comment type="caution">
    <text evidence="3">The sequence shown here is derived from an EMBL/GenBank/DDBJ whole genome shotgun (WGS) entry which is preliminary data.</text>
</comment>
<sequence length="96" mass="11265">MPNRTNQVLHTQIYESGYTSSFSSKMFYLRRIEHKLRVPPDLHDRPIEEAIKGELQKLFVALSFPVKVLQLIRGMATRNEYIFKRRTKAATIVQDT</sequence>
<accession>A0A8K0MKP6</accession>
<keyword evidence="1" id="KW-0240">DNA-directed RNA polymerase</keyword>
<name>A0A8K0MKP6_9ROSA</name>
<reference evidence="3" key="1">
    <citation type="submission" date="2020-03" db="EMBL/GenBank/DDBJ databases">
        <title>A high-quality chromosome-level genome assembly of a woody plant with both climbing and erect habits, Rhamnella rubrinervis.</title>
        <authorList>
            <person name="Lu Z."/>
            <person name="Yang Y."/>
            <person name="Zhu X."/>
            <person name="Sun Y."/>
        </authorList>
    </citation>
    <scope>NUCLEOTIDE SEQUENCE</scope>
    <source>
        <strain evidence="3">BYM</strain>
        <tissue evidence="3">Leaf</tissue>
    </source>
</reference>
<evidence type="ECO:0000256" key="2">
    <source>
        <dbReference type="ARBA" id="ARBA00023163"/>
    </source>
</evidence>
<dbReference type="GO" id="GO:0000428">
    <property type="term" value="C:DNA-directed RNA polymerase complex"/>
    <property type="evidence" value="ECO:0007669"/>
    <property type="project" value="UniProtKB-KW"/>
</dbReference>
<gene>
    <name evidence="3" type="ORF">FNV43_RR10241</name>
</gene>
<evidence type="ECO:0000313" key="4">
    <source>
        <dbReference type="Proteomes" id="UP000796880"/>
    </source>
</evidence>
<keyword evidence="4" id="KW-1185">Reference proteome</keyword>
<proteinExistence type="predicted"/>
<evidence type="ECO:0000313" key="3">
    <source>
        <dbReference type="EMBL" id="KAF3449512.1"/>
    </source>
</evidence>
<dbReference type="EMBL" id="VOIH02000004">
    <property type="protein sequence ID" value="KAF3449512.1"/>
    <property type="molecule type" value="Genomic_DNA"/>
</dbReference>
<protein>
    <submittedName>
        <fullName evidence="3">Uncharacterized protein</fullName>
    </submittedName>
</protein>
<dbReference type="Proteomes" id="UP000796880">
    <property type="component" value="Unassembled WGS sequence"/>
</dbReference>
<dbReference type="SUPFAM" id="SSF88798">
    <property type="entry name" value="N-terminal, heterodimerisation domain of RBP7 (RpoE)"/>
    <property type="match status" value="1"/>
</dbReference>
<dbReference type="AlphaFoldDB" id="A0A8K0MKP6"/>
<keyword evidence="2" id="KW-0804">Transcription</keyword>
<dbReference type="OrthoDB" id="10256606at2759"/>